<dbReference type="Proteomes" id="UP000466517">
    <property type="component" value="Chromosome"/>
</dbReference>
<evidence type="ECO:0000313" key="3">
    <source>
        <dbReference type="Proteomes" id="UP000466517"/>
    </source>
</evidence>
<feature type="compositionally biased region" description="Basic and acidic residues" evidence="1">
    <location>
        <begin position="24"/>
        <end position="40"/>
    </location>
</feature>
<proteinExistence type="predicted"/>
<dbReference type="EMBL" id="AP022610">
    <property type="protein sequence ID" value="BBZ30373.1"/>
    <property type="molecule type" value="Genomic_DNA"/>
</dbReference>
<evidence type="ECO:0000313" key="2">
    <source>
        <dbReference type="EMBL" id="BBZ30373.1"/>
    </source>
</evidence>
<reference evidence="2 3" key="1">
    <citation type="journal article" date="2019" name="Emerg. Microbes Infect.">
        <title>Comprehensive subspecies identification of 175 nontuberculous mycobacteria species based on 7547 genomic profiles.</title>
        <authorList>
            <person name="Matsumoto Y."/>
            <person name="Kinjo T."/>
            <person name="Motooka D."/>
            <person name="Nabeya D."/>
            <person name="Jung N."/>
            <person name="Uechi K."/>
            <person name="Horii T."/>
            <person name="Iida T."/>
            <person name="Fujita J."/>
            <person name="Nakamura S."/>
        </authorList>
    </citation>
    <scope>NUCLEOTIDE SEQUENCE [LARGE SCALE GENOMIC DNA]</scope>
    <source>
        <strain evidence="2 3">JCM 13574</strain>
    </source>
</reference>
<organism evidence="2 3">
    <name type="scientific">Mycolicibacterium madagascariense</name>
    <dbReference type="NCBI Taxonomy" id="212765"/>
    <lineage>
        <taxon>Bacteria</taxon>
        <taxon>Bacillati</taxon>
        <taxon>Actinomycetota</taxon>
        <taxon>Actinomycetes</taxon>
        <taxon>Mycobacteriales</taxon>
        <taxon>Mycobacteriaceae</taxon>
        <taxon>Mycolicibacterium</taxon>
    </lineage>
</organism>
<dbReference type="AlphaFoldDB" id="A0A7I7XMR6"/>
<dbReference type="KEGG" id="mmag:MMAD_46680"/>
<feature type="compositionally biased region" description="Low complexity" evidence="1">
    <location>
        <begin position="42"/>
        <end position="54"/>
    </location>
</feature>
<sequence>MPVGKGIYEDEPREHRHTYQPGPDRADSPKGRDENGRDPAPDDTATDNAPEPTG</sequence>
<accession>A0A7I7XMR6</accession>
<gene>
    <name evidence="2" type="ORF">MMAD_46680</name>
</gene>
<feature type="region of interest" description="Disordered" evidence="1">
    <location>
        <begin position="1"/>
        <end position="54"/>
    </location>
</feature>
<keyword evidence="3" id="KW-1185">Reference proteome</keyword>
<evidence type="ECO:0000256" key="1">
    <source>
        <dbReference type="SAM" id="MobiDB-lite"/>
    </source>
</evidence>
<name>A0A7I7XMR6_9MYCO</name>
<protein>
    <submittedName>
        <fullName evidence="2">Uncharacterized protein</fullName>
    </submittedName>
</protein>